<sequence>MLSDIRRYLMSRDQASLYELSNRFNVEESVMSGMLSHWIRKGQVTRSQAPCDKACGGCDKANVGEWYCWVTRKEATGMISFACTKD</sequence>
<dbReference type="InterPro" id="IPR036388">
    <property type="entry name" value="WH-like_DNA-bd_sf"/>
</dbReference>
<keyword evidence="3" id="KW-1185">Reference proteome</keyword>
<dbReference type="SUPFAM" id="SSF46785">
    <property type="entry name" value="Winged helix' DNA-binding domain"/>
    <property type="match status" value="1"/>
</dbReference>
<evidence type="ECO:0000313" key="2">
    <source>
        <dbReference type="EMBL" id="MCL6271875.1"/>
    </source>
</evidence>
<dbReference type="RefSeq" id="WP_249701540.1">
    <property type="nucleotide sequence ID" value="NZ_JAMFLX010000035.1"/>
</dbReference>
<organism evidence="2 3">
    <name type="scientific">Parendozoicomonas callyspongiae</name>
    <dbReference type="NCBI Taxonomy" id="2942213"/>
    <lineage>
        <taxon>Bacteria</taxon>
        <taxon>Pseudomonadati</taxon>
        <taxon>Pseudomonadota</taxon>
        <taxon>Gammaproteobacteria</taxon>
        <taxon>Oceanospirillales</taxon>
        <taxon>Endozoicomonadaceae</taxon>
        <taxon>Parendozoicomonas</taxon>
    </lineage>
</organism>
<dbReference type="InterPro" id="IPR015102">
    <property type="entry name" value="Tscrpt_reg_HTH_FeoC"/>
</dbReference>
<dbReference type="InterPro" id="IPR036390">
    <property type="entry name" value="WH_DNA-bd_sf"/>
</dbReference>
<gene>
    <name evidence="2" type="ORF">M3P05_18310</name>
</gene>
<feature type="domain" description="Transcriptional regulator HTH-type FeoC" evidence="1">
    <location>
        <begin position="1"/>
        <end position="67"/>
    </location>
</feature>
<name>A0ABT0PKH2_9GAMM</name>
<protein>
    <submittedName>
        <fullName evidence="2">FeoC-like transcriptional regulator</fullName>
    </submittedName>
</protein>
<proteinExistence type="predicted"/>
<dbReference type="Pfam" id="PF09012">
    <property type="entry name" value="FeoC"/>
    <property type="match status" value="1"/>
</dbReference>
<reference evidence="2 3" key="1">
    <citation type="submission" date="2022-05" db="EMBL/GenBank/DDBJ databases">
        <authorList>
            <person name="Park J.-S."/>
        </authorList>
    </citation>
    <scope>NUCLEOTIDE SEQUENCE [LARGE SCALE GENOMIC DNA]</scope>
    <source>
        <strain evidence="2 3">2012CJ34-2</strain>
    </source>
</reference>
<dbReference type="Proteomes" id="UP001203338">
    <property type="component" value="Unassembled WGS sequence"/>
</dbReference>
<accession>A0ABT0PKH2</accession>
<evidence type="ECO:0000313" key="3">
    <source>
        <dbReference type="Proteomes" id="UP001203338"/>
    </source>
</evidence>
<comment type="caution">
    <text evidence="2">The sequence shown here is derived from an EMBL/GenBank/DDBJ whole genome shotgun (WGS) entry which is preliminary data.</text>
</comment>
<dbReference type="Gene3D" id="1.10.10.10">
    <property type="entry name" value="Winged helix-like DNA-binding domain superfamily/Winged helix DNA-binding domain"/>
    <property type="match status" value="1"/>
</dbReference>
<dbReference type="EMBL" id="JAMFLX010000035">
    <property type="protein sequence ID" value="MCL6271875.1"/>
    <property type="molecule type" value="Genomic_DNA"/>
</dbReference>
<evidence type="ECO:0000259" key="1">
    <source>
        <dbReference type="Pfam" id="PF09012"/>
    </source>
</evidence>